<dbReference type="HOGENOM" id="CLU_2764894_0_0_1"/>
<sequence length="70" mass="8192">KDGLLDLDFSKIRVWPLRVVKYELSFWNSFGVEYTISEVKYALSEHLISRVKYALSEAWDFGLEGSMTRT</sequence>
<accession>U9UNX8</accession>
<protein>
    <submittedName>
        <fullName evidence="1">Uncharacterized protein</fullName>
    </submittedName>
</protein>
<reference evidence="1" key="1">
    <citation type="submission" date="2013-07" db="EMBL/GenBank/DDBJ databases">
        <title>The genome of an arbuscular mycorrhizal fungus provides insights into the evolution of the oldest plant symbiosis.</title>
        <authorList>
            <consortium name="DOE Joint Genome Institute"/>
            <person name="Tisserant E."/>
            <person name="Malbreil M."/>
            <person name="Kuo A."/>
            <person name="Kohler A."/>
            <person name="Symeonidi A."/>
            <person name="Balestrini R."/>
            <person name="Charron P."/>
            <person name="Duensing N."/>
            <person name="Frei-dit-Frey N."/>
            <person name="Gianinazzi-Pearson V."/>
            <person name="Gilbert B."/>
            <person name="Handa Y."/>
            <person name="Hijri M."/>
            <person name="Kaul R."/>
            <person name="Kawaguchi M."/>
            <person name="Krajinski F."/>
            <person name="Lammers P."/>
            <person name="Lapierre D."/>
            <person name="Masclaux F.G."/>
            <person name="Murat C."/>
            <person name="Morin E."/>
            <person name="Ndikumana S."/>
            <person name="Pagni M."/>
            <person name="Petitpierre D."/>
            <person name="Requena N."/>
            <person name="Rosikiewicz P."/>
            <person name="Riley R."/>
            <person name="Saito K."/>
            <person name="San Clemente H."/>
            <person name="Shapiro H."/>
            <person name="van Tuinen D."/>
            <person name="Becard G."/>
            <person name="Bonfante P."/>
            <person name="Paszkowski U."/>
            <person name="Shachar-Hill Y."/>
            <person name="Young J.P."/>
            <person name="Sanders I.R."/>
            <person name="Henrissat B."/>
            <person name="Rensing S.A."/>
            <person name="Grigoriev I.V."/>
            <person name="Corradi N."/>
            <person name="Roux C."/>
            <person name="Martin F."/>
        </authorList>
    </citation>
    <scope>NUCLEOTIDE SEQUENCE</scope>
    <source>
        <strain evidence="1">DAOM 197198</strain>
    </source>
</reference>
<evidence type="ECO:0000313" key="1">
    <source>
        <dbReference type="EMBL" id="ESA20248.1"/>
    </source>
</evidence>
<dbReference type="VEuPathDB" id="FungiDB:RhiirFUN_006424"/>
<organism evidence="1">
    <name type="scientific">Rhizophagus irregularis (strain DAOM 181602 / DAOM 197198 / MUCL 43194)</name>
    <name type="common">Arbuscular mycorrhizal fungus</name>
    <name type="synonym">Glomus intraradices</name>
    <dbReference type="NCBI Taxonomy" id="747089"/>
    <lineage>
        <taxon>Eukaryota</taxon>
        <taxon>Fungi</taxon>
        <taxon>Fungi incertae sedis</taxon>
        <taxon>Mucoromycota</taxon>
        <taxon>Glomeromycotina</taxon>
        <taxon>Glomeromycetes</taxon>
        <taxon>Glomerales</taxon>
        <taxon>Glomeraceae</taxon>
        <taxon>Rhizophagus</taxon>
    </lineage>
</organism>
<dbReference type="AlphaFoldDB" id="U9UNX8"/>
<gene>
    <name evidence="1" type="ORF">GLOINDRAFT_18721</name>
</gene>
<proteinExistence type="predicted"/>
<feature type="non-terminal residue" evidence="1">
    <location>
        <position position="1"/>
    </location>
</feature>
<name>U9UNX8_RHIID</name>
<dbReference type="EMBL" id="KI277500">
    <property type="protein sequence ID" value="ESA20248.1"/>
    <property type="molecule type" value="Genomic_DNA"/>
</dbReference>